<dbReference type="SUPFAM" id="SSF53756">
    <property type="entry name" value="UDP-Glycosyltransferase/glycogen phosphorylase"/>
    <property type="match status" value="1"/>
</dbReference>
<dbReference type="Proteomes" id="UP000294834">
    <property type="component" value="Unassembled WGS sequence"/>
</dbReference>
<accession>A0AAX2R424</accession>
<reference evidence="1 2" key="1">
    <citation type="journal article" date="2019" name="Nat. Microbiol.">
        <title>Genomic variation and strain-specific functional adaptation in the human gut microbiome during early life.</title>
        <authorList>
            <person name="Vatanen T."/>
            <person name="Plichta D.R."/>
            <person name="Somani J."/>
            <person name="Munch P.C."/>
            <person name="Arthur T.D."/>
            <person name="Hall A.B."/>
            <person name="Rudolf S."/>
            <person name="Oakeley E.J."/>
            <person name="Ke X."/>
            <person name="Young R.A."/>
            <person name="Haiser H.J."/>
            <person name="Kolde R."/>
            <person name="Yassour M."/>
            <person name="Luopajarvi K."/>
            <person name="Siljander H."/>
            <person name="Virtanen S.M."/>
            <person name="Ilonen J."/>
            <person name="Uibo R."/>
            <person name="Tillmann V."/>
            <person name="Mokurov S."/>
            <person name="Dorshakova N."/>
            <person name="Porter J.A."/>
            <person name="McHardy A.C."/>
            <person name="Lahdesmaki H."/>
            <person name="Vlamakis H."/>
            <person name="Huttenhower C."/>
            <person name="Knip M."/>
            <person name="Xavier R.J."/>
        </authorList>
    </citation>
    <scope>NUCLEOTIDE SEQUENCE [LARGE SCALE GENOMIC DNA]</scope>
    <source>
        <strain evidence="1 2">RJX1052</strain>
    </source>
</reference>
<dbReference type="EMBL" id="SLTX01000001">
    <property type="protein sequence ID" value="TDB07267.1"/>
    <property type="molecule type" value="Genomic_DNA"/>
</dbReference>
<dbReference type="RefSeq" id="WP_007852632.1">
    <property type="nucleotide sequence ID" value="NZ_CP046427.1"/>
</dbReference>
<sequence>MDPTYIQGVSSNSIFLSQNIPNILVNKYNLSQAANNFCLHINEMNFFSLHIAIPPGCVDGSFKSFTEKSTGIEYHLCRPFKHQRLGKAINILFDNLWLYHRVSKTKEQNVWFYNVWTGNILSYLLIRFLSHKNTFILLADYNPMRYNNKIGKILLWAIKKAHGVISLSARCYEVNTNFKTIPGIIPDRKINKNPSVFHANKSFLLSGTLNANTGLLLALDVFKNIPEAKLYLSGKLDKNNSKIVEEYAHKYPNIIYKGFYEKFDDYIHLLQSIDYTLSLRNPNSPVNHYNFPSKILETLAYNKIVISTVKYPELDKINYIVVPYSEIDLRESIKKIIDEGESTRIKQCLNNTNILKIKYTETAWIKAFHEMEINK</sequence>
<dbReference type="AlphaFoldDB" id="A0AAX2R424"/>
<dbReference type="KEGG" id="bdh:GV66_14215"/>
<evidence type="ECO:0000313" key="2">
    <source>
        <dbReference type="Proteomes" id="UP000294834"/>
    </source>
</evidence>
<proteinExistence type="predicted"/>
<comment type="caution">
    <text evidence="1">The sequence shown here is derived from an EMBL/GenBank/DDBJ whole genome shotgun (WGS) entry which is preliminary data.</text>
</comment>
<dbReference type="Gene3D" id="3.40.50.2000">
    <property type="entry name" value="Glycogen Phosphorylase B"/>
    <property type="match status" value="1"/>
</dbReference>
<name>A0AAX2R424_9BACT</name>
<gene>
    <name evidence="1" type="ORF">E1J06_07495</name>
</gene>
<evidence type="ECO:0008006" key="3">
    <source>
        <dbReference type="Google" id="ProtNLM"/>
    </source>
</evidence>
<organism evidence="1 2">
    <name type="scientific">Phocaeicola dorei</name>
    <dbReference type="NCBI Taxonomy" id="357276"/>
    <lineage>
        <taxon>Bacteria</taxon>
        <taxon>Pseudomonadati</taxon>
        <taxon>Bacteroidota</taxon>
        <taxon>Bacteroidia</taxon>
        <taxon>Bacteroidales</taxon>
        <taxon>Bacteroidaceae</taxon>
        <taxon>Phocaeicola</taxon>
    </lineage>
</organism>
<protein>
    <recommendedName>
        <fullName evidence="3">Glycosyltransferase</fullName>
    </recommendedName>
</protein>
<evidence type="ECO:0000313" key="1">
    <source>
        <dbReference type="EMBL" id="TDB07267.1"/>
    </source>
</evidence>